<keyword evidence="4" id="KW-0328">Glycosyltransferase</keyword>
<feature type="signal peptide" evidence="10">
    <location>
        <begin position="1"/>
        <end position="27"/>
    </location>
</feature>
<comment type="similarity">
    <text evidence="2">Belongs to the UDP-glycosyltransferase family.</text>
</comment>
<dbReference type="EC" id="2.4.1.17" evidence="3"/>
<keyword evidence="13" id="KW-1185">Reference proteome</keyword>
<protein>
    <recommendedName>
        <fullName evidence="3">glucuronosyltransferase</fullName>
        <ecNumber evidence="3">2.4.1.17</ecNumber>
    </recommendedName>
</protein>
<proteinExistence type="inferred from homology"/>
<accession>G5B0V9</accession>
<dbReference type="EMBL" id="JH167876">
    <property type="protein sequence ID" value="EHB02920.1"/>
    <property type="molecule type" value="Genomic_DNA"/>
</dbReference>
<evidence type="ECO:0000256" key="6">
    <source>
        <dbReference type="ARBA" id="ARBA00022692"/>
    </source>
</evidence>
<reference evidence="14" key="2">
    <citation type="submission" date="2025-04" db="UniProtKB">
        <authorList>
            <consortium name="RefSeq"/>
        </authorList>
    </citation>
    <scope>IDENTIFICATION</scope>
</reference>
<sequence>MATPPQAPLQGLVRLLLLACVTSRAECGKVPVVPMEGSHWLSMKDVVRKLHDAGHQAVVLSPEVTVHLKGEDFFTLKTYIFCYTEDEYNDLMLSHIKLMFETQHYLKTFFKSMAMLRNVSVIYDRSCVEMLHDHSLISQLNSSSFNVVSLDPLFPFGATLAMYLRIPGVFFLWASHVAWTLRTHCLNPPSYIPQLLTTYSDHMSLLQRVKNMLCSFP</sequence>
<dbReference type="Pfam" id="PF00201">
    <property type="entry name" value="UDPGT"/>
    <property type="match status" value="1"/>
</dbReference>
<dbReference type="AlphaFoldDB" id="G5B0V9"/>
<dbReference type="PANTHER" id="PTHR48043:SF161">
    <property type="entry name" value="UDP GLUCURONOSYLTRANSFERASE FAMILY 1 MEMBER A1"/>
    <property type="match status" value="1"/>
</dbReference>
<dbReference type="FunFam" id="3.40.50.2000:FF:000066">
    <property type="entry name" value="UDP-glucuronosyltransferase 1-1"/>
    <property type="match status" value="1"/>
</dbReference>
<keyword evidence="8" id="KW-1133">Transmembrane helix</keyword>
<comment type="subcellular location">
    <subcellularLocation>
        <location evidence="1">Membrane</location>
        <topology evidence="1">Single-pass membrane protein</topology>
    </subcellularLocation>
</comment>
<dbReference type="Proteomes" id="UP000006813">
    <property type="component" value="Unassembled WGS sequence"/>
</dbReference>
<evidence type="ECO:0000256" key="10">
    <source>
        <dbReference type="SAM" id="SignalP"/>
    </source>
</evidence>
<dbReference type="SUPFAM" id="SSF53756">
    <property type="entry name" value="UDP-Glycosyltransferase/glycogen phosphorylase"/>
    <property type="match status" value="1"/>
</dbReference>
<keyword evidence="9" id="KW-0325">Glycoprotein</keyword>
<dbReference type="GO" id="GO:0016020">
    <property type="term" value="C:membrane"/>
    <property type="evidence" value="ECO:0007669"/>
    <property type="project" value="UniProtKB-SubCell"/>
</dbReference>
<keyword evidence="8" id="KW-0472">Membrane</keyword>
<feature type="chain" id="PRO_5044732551" description="glucuronosyltransferase" evidence="10">
    <location>
        <begin position="28"/>
        <end position="217"/>
    </location>
</feature>
<evidence type="ECO:0000256" key="3">
    <source>
        <dbReference type="ARBA" id="ARBA00012544"/>
    </source>
</evidence>
<evidence type="ECO:0000313" key="11">
    <source>
        <dbReference type="EMBL" id="EHB02920.1"/>
    </source>
</evidence>
<evidence type="ECO:0000256" key="4">
    <source>
        <dbReference type="ARBA" id="ARBA00022676"/>
    </source>
</evidence>
<evidence type="ECO:0000256" key="8">
    <source>
        <dbReference type="ARBA" id="ARBA00022989"/>
    </source>
</evidence>
<evidence type="ECO:0000313" key="14">
    <source>
        <dbReference type="RefSeq" id="XP_021102952.1"/>
    </source>
</evidence>
<keyword evidence="5 11" id="KW-0808">Transferase</keyword>
<dbReference type="GeneID" id="110346401"/>
<evidence type="ECO:0000313" key="13">
    <source>
        <dbReference type="Proteomes" id="UP000694906"/>
    </source>
</evidence>
<evidence type="ECO:0000256" key="7">
    <source>
        <dbReference type="ARBA" id="ARBA00022729"/>
    </source>
</evidence>
<evidence type="ECO:0000256" key="9">
    <source>
        <dbReference type="ARBA" id="ARBA00023180"/>
    </source>
</evidence>
<dbReference type="OrthoDB" id="5835829at2759"/>
<reference evidence="11 12" key="1">
    <citation type="journal article" date="2011" name="Nature">
        <title>Genome sequencing reveals insights into physiology and longevity of the naked mole rat.</title>
        <authorList>
            <person name="Kim E.B."/>
            <person name="Fang X."/>
            <person name="Fushan A.A."/>
            <person name="Huang Z."/>
            <person name="Lobanov A.V."/>
            <person name="Han L."/>
            <person name="Marino S.M."/>
            <person name="Sun X."/>
            <person name="Turanov A.A."/>
            <person name="Yang P."/>
            <person name="Yim S.H."/>
            <person name="Zhao X."/>
            <person name="Kasaikina M.V."/>
            <person name="Stoletzki N."/>
            <person name="Peng C."/>
            <person name="Polak P."/>
            <person name="Xiong Z."/>
            <person name="Kiezun A."/>
            <person name="Zhu Y."/>
            <person name="Chen Y."/>
            <person name="Kryukov G.V."/>
            <person name="Zhang Q."/>
            <person name="Peshkin L."/>
            <person name="Yang L."/>
            <person name="Bronson R.T."/>
            <person name="Buffenstein R."/>
            <person name="Wang B."/>
            <person name="Han C."/>
            <person name="Li Q."/>
            <person name="Chen L."/>
            <person name="Zhao W."/>
            <person name="Sunyaev S.R."/>
            <person name="Park T.J."/>
            <person name="Zhang G."/>
            <person name="Wang J."/>
            <person name="Gladyshev V.N."/>
        </authorList>
    </citation>
    <scope>NUCLEOTIDE SEQUENCE [LARGE SCALE GENOMIC DNA]</scope>
</reference>
<evidence type="ECO:0000256" key="1">
    <source>
        <dbReference type="ARBA" id="ARBA00004167"/>
    </source>
</evidence>
<evidence type="ECO:0000313" key="12">
    <source>
        <dbReference type="Proteomes" id="UP000006813"/>
    </source>
</evidence>
<organism evidence="11 12">
    <name type="scientific">Heterocephalus glaber</name>
    <name type="common">Naked mole rat</name>
    <dbReference type="NCBI Taxonomy" id="10181"/>
    <lineage>
        <taxon>Eukaryota</taxon>
        <taxon>Metazoa</taxon>
        <taxon>Chordata</taxon>
        <taxon>Craniata</taxon>
        <taxon>Vertebrata</taxon>
        <taxon>Euteleostomi</taxon>
        <taxon>Mammalia</taxon>
        <taxon>Eutheria</taxon>
        <taxon>Euarchontoglires</taxon>
        <taxon>Glires</taxon>
        <taxon>Rodentia</taxon>
        <taxon>Hystricomorpha</taxon>
        <taxon>Bathyergidae</taxon>
        <taxon>Heterocephalus</taxon>
    </lineage>
</organism>
<keyword evidence="7 10" id="KW-0732">Signal</keyword>
<evidence type="ECO:0000256" key="2">
    <source>
        <dbReference type="ARBA" id="ARBA00009995"/>
    </source>
</evidence>
<keyword evidence="6" id="KW-0812">Transmembrane</keyword>
<name>G5B0V9_HETGA</name>
<gene>
    <name evidence="14" type="primary">LOC110346401</name>
    <name evidence="11" type="ORF">GW7_19303</name>
</gene>
<dbReference type="InterPro" id="IPR050271">
    <property type="entry name" value="UDP-glycosyltransferase"/>
</dbReference>
<dbReference type="GO" id="GO:0015020">
    <property type="term" value="F:glucuronosyltransferase activity"/>
    <property type="evidence" value="ECO:0007669"/>
    <property type="project" value="UniProtKB-EC"/>
</dbReference>
<dbReference type="PANTHER" id="PTHR48043">
    <property type="entry name" value="EG:EG0003.4 PROTEIN-RELATED"/>
    <property type="match status" value="1"/>
</dbReference>
<dbReference type="Gene3D" id="3.40.50.2000">
    <property type="entry name" value="Glycogen Phosphorylase B"/>
    <property type="match status" value="1"/>
</dbReference>
<evidence type="ECO:0000256" key="5">
    <source>
        <dbReference type="ARBA" id="ARBA00022679"/>
    </source>
</evidence>
<dbReference type="Proteomes" id="UP000694906">
    <property type="component" value="Unplaced"/>
</dbReference>
<dbReference type="InterPro" id="IPR002213">
    <property type="entry name" value="UDP_glucos_trans"/>
</dbReference>
<dbReference type="InParanoid" id="G5B0V9"/>
<dbReference type="RefSeq" id="XP_021102952.1">
    <property type="nucleotide sequence ID" value="XM_021247293.1"/>
</dbReference>